<accession>A0A409WIU9</accession>
<keyword evidence="2" id="KW-0812">Transmembrane</keyword>
<evidence type="ECO:0000313" key="3">
    <source>
        <dbReference type="EMBL" id="PPQ78380.1"/>
    </source>
</evidence>
<dbReference type="OrthoDB" id="3062639at2759"/>
<organism evidence="3 4">
    <name type="scientific">Gymnopilus dilepis</name>
    <dbReference type="NCBI Taxonomy" id="231916"/>
    <lineage>
        <taxon>Eukaryota</taxon>
        <taxon>Fungi</taxon>
        <taxon>Dikarya</taxon>
        <taxon>Basidiomycota</taxon>
        <taxon>Agaricomycotina</taxon>
        <taxon>Agaricomycetes</taxon>
        <taxon>Agaricomycetidae</taxon>
        <taxon>Agaricales</taxon>
        <taxon>Agaricineae</taxon>
        <taxon>Hymenogastraceae</taxon>
        <taxon>Gymnopilus</taxon>
    </lineage>
</organism>
<gene>
    <name evidence="3" type="ORF">CVT26_007764</name>
</gene>
<reference evidence="3 4" key="1">
    <citation type="journal article" date="2018" name="Evol. Lett.">
        <title>Horizontal gene cluster transfer increased hallucinogenic mushroom diversity.</title>
        <authorList>
            <person name="Reynolds H.T."/>
            <person name="Vijayakumar V."/>
            <person name="Gluck-Thaler E."/>
            <person name="Korotkin H.B."/>
            <person name="Matheny P.B."/>
            <person name="Slot J.C."/>
        </authorList>
    </citation>
    <scope>NUCLEOTIDE SEQUENCE [LARGE SCALE GENOMIC DNA]</scope>
    <source>
        <strain evidence="3 4">SRW20</strain>
    </source>
</reference>
<dbReference type="AlphaFoldDB" id="A0A409WIU9"/>
<keyword evidence="2" id="KW-0472">Membrane</keyword>
<feature type="transmembrane region" description="Helical" evidence="2">
    <location>
        <begin position="127"/>
        <end position="152"/>
    </location>
</feature>
<evidence type="ECO:0000256" key="1">
    <source>
        <dbReference type="SAM" id="MobiDB-lite"/>
    </source>
</evidence>
<comment type="caution">
    <text evidence="3">The sequence shown here is derived from an EMBL/GenBank/DDBJ whole genome shotgun (WGS) entry which is preliminary data.</text>
</comment>
<protein>
    <submittedName>
        <fullName evidence="3">Uncharacterized protein</fullName>
    </submittedName>
</protein>
<evidence type="ECO:0000256" key="2">
    <source>
        <dbReference type="SAM" id="Phobius"/>
    </source>
</evidence>
<dbReference type="InParanoid" id="A0A409WIU9"/>
<feature type="region of interest" description="Disordered" evidence="1">
    <location>
        <begin position="1"/>
        <end position="85"/>
    </location>
</feature>
<keyword evidence="4" id="KW-1185">Reference proteome</keyword>
<name>A0A409WIU9_9AGAR</name>
<proteinExistence type="predicted"/>
<keyword evidence="2" id="KW-1133">Transmembrane helix</keyword>
<dbReference type="Proteomes" id="UP000284706">
    <property type="component" value="Unassembled WGS sequence"/>
</dbReference>
<dbReference type="EMBL" id="NHYE01005053">
    <property type="protein sequence ID" value="PPQ78380.1"/>
    <property type="molecule type" value="Genomic_DNA"/>
</dbReference>
<evidence type="ECO:0000313" key="4">
    <source>
        <dbReference type="Proteomes" id="UP000284706"/>
    </source>
</evidence>
<sequence length="162" mass="17355">MVNGADRTTKLKRNNPHSSRLANIVVHPPSHSSRSSRSPSPERAHSNSNSSSYENASGTPTRVTGLQTPLTPNHTYTNTPGLASSSANTALRSRLMSLISPRSSNYERLEGGHGPARTGPPAGSKRLFCGVAFGWKKFAVVAAIIVGGVWLFGPREGRVPWR</sequence>
<feature type="compositionally biased region" description="Low complexity" evidence="1">
    <location>
        <begin position="27"/>
        <end position="39"/>
    </location>
</feature>
<feature type="compositionally biased region" description="Polar residues" evidence="1">
    <location>
        <begin position="53"/>
        <end position="85"/>
    </location>
</feature>
<feature type="non-terminal residue" evidence="3">
    <location>
        <position position="162"/>
    </location>
</feature>